<dbReference type="GO" id="GO:0006779">
    <property type="term" value="P:porphyrin-containing compound biosynthetic process"/>
    <property type="evidence" value="ECO:0007669"/>
    <property type="project" value="InterPro"/>
</dbReference>
<evidence type="ECO:0000259" key="1">
    <source>
        <dbReference type="Pfam" id="PF01208"/>
    </source>
</evidence>
<protein>
    <submittedName>
        <fullName evidence="2">Uroporphyrinogen decarboxylase</fullName>
    </submittedName>
</protein>
<proteinExistence type="predicted"/>
<accession>A0A537JJ83</accession>
<gene>
    <name evidence="2" type="ORF">E6H03_03410</name>
</gene>
<dbReference type="GO" id="GO:0004853">
    <property type="term" value="F:uroporphyrinogen decarboxylase activity"/>
    <property type="evidence" value="ECO:0007669"/>
    <property type="project" value="InterPro"/>
</dbReference>
<feature type="domain" description="Uroporphyrinogen decarboxylase (URO-D)" evidence="1">
    <location>
        <begin position="7"/>
        <end position="323"/>
    </location>
</feature>
<dbReference type="InterPro" id="IPR000257">
    <property type="entry name" value="Uroporphyrinogen_deCOase"/>
</dbReference>
<dbReference type="Proteomes" id="UP000318093">
    <property type="component" value="Unassembled WGS sequence"/>
</dbReference>
<dbReference type="Pfam" id="PF01208">
    <property type="entry name" value="URO-D"/>
    <property type="match status" value="1"/>
</dbReference>
<dbReference type="EMBL" id="VBAN01000101">
    <property type="protein sequence ID" value="TMI83603.1"/>
    <property type="molecule type" value="Genomic_DNA"/>
</dbReference>
<dbReference type="PANTHER" id="PTHR47099:SF1">
    <property type="entry name" value="METHYLCOBAMIDE:COM METHYLTRANSFERASE MTBA"/>
    <property type="match status" value="1"/>
</dbReference>
<sequence length="325" mass="36002">MSHRDIIEAAVRGERPERIPVALWRHFPGEDQRAEKLAQAHVAFYRAFDVDLLKVTPASGYYGDDWGLRAGYKANREGVRTYTERPIKKPTDWERLRRLDVSQGVYGREAQAIRLITKAVGAEVHVLETVFSPLTIARTLAGEQASVRYLREDPEALHSGLQVIAEVTRDFVRAVMAAGVDGIFFSTQMATTDLVTREEYEEFGRPYDLQVLEAATTGLVFLHIHGVHIMFDLFADYPVHVVNWHARETPPKIAEARAEINTCLACGIDAWNTLAKSTPDAVSAEVRDAVAQTEGRGHIVTTGCVMPIDTPEANIRAAIAAARGG</sequence>
<organism evidence="2 3">
    <name type="scientific">Candidatus Segetimicrobium genomatis</name>
    <dbReference type="NCBI Taxonomy" id="2569760"/>
    <lineage>
        <taxon>Bacteria</taxon>
        <taxon>Bacillati</taxon>
        <taxon>Candidatus Sysuimicrobiota</taxon>
        <taxon>Candidatus Sysuimicrobiia</taxon>
        <taxon>Candidatus Sysuimicrobiales</taxon>
        <taxon>Candidatus Segetimicrobiaceae</taxon>
        <taxon>Candidatus Segetimicrobium</taxon>
    </lineage>
</organism>
<name>A0A537JJ83_9BACT</name>
<dbReference type="PANTHER" id="PTHR47099">
    <property type="entry name" value="METHYLCOBAMIDE:COM METHYLTRANSFERASE MTBA"/>
    <property type="match status" value="1"/>
</dbReference>
<evidence type="ECO:0000313" key="3">
    <source>
        <dbReference type="Proteomes" id="UP000318093"/>
    </source>
</evidence>
<comment type="caution">
    <text evidence="2">The sequence shown here is derived from an EMBL/GenBank/DDBJ whole genome shotgun (WGS) entry which is preliminary data.</text>
</comment>
<evidence type="ECO:0000313" key="2">
    <source>
        <dbReference type="EMBL" id="TMI83603.1"/>
    </source>
</evidence>
<dbReference type="Gene3D" id="3.20.20.210">
    <property type="match status" value="1"/>
</dbReference>
<reference evidence="2 3" key="1">
    <citation type="journal article" date="2019" name="Nat. Microbiol.">
        <title>Mediterranean grassland soil C-N compound turnover is dependent on rainfall and depth, and is mediated by genomically divergent microorganisms.</title>
        <authorList>
            <person name="Diamond S."/>
            <person name="Andeer P.F."/>
            <person name="Li Z."/>
            <person name="Crits-Christoph A."/>
            <person name="Burstein D."/>
            <person name="Anantharaman K."/>
            <person name="Lane K.R."/>
            <person name="Thomas B.C."/>
            <person name="Pan C."/>
            <person name="Northen T.R."/>
            <person name="Banfield J.F."/>
        </authorList>
    </citation>
    <scope>NUCLEOTIDE SEQUENCE [LARGE SCALE GENOMIC DNA]</scope>
    <source>
        <strain evidence="2">NP_6</strain>
    </source>
</reference>
<dbReference type="AlphaFoldDB" id="A0A537JJ83"/>
<dbReference type="SUPFAM" id="SSF51726">
    <property type="entry name" value="UROD/MetE-like"/>
    <property type="match status" value="1"/>
</dbReference>
<dbReference type="InterPro" id="IPR052024">
    <property type="entry name" value="Methanogen_methyltrans"/>
</dbReference>
<dbReference type="InterPro" id="IPR038071">
    <property type="entry name" value="UROD/MetE-like_sf"/>
</dbReference>